<keyword evidence="3 10" id="KW-0732">Signal</keyword>
<dbReference type="AlphaFoldDB" id="A0A5J9VEX0"/>
<feature type="domain" description="Gnk2-homologous" evidence="11">
    <location>
        <begin position="151"/>
        <end position="257"/>
    </location>
</feature>
<dbReference type="Gene3D" id="3.30.430.20">
    <property type="entry name" value="Gnk2 domain, C-X8-C-X2-C motif"/>
    <property type="match status" value="2"/>
</dbReference>
<dbReference type="InterPro" id="IPR011009">
    <property type="entry name" value="Kinase-like_dom_sf"/>
</dbReference>
<accession>A0A5J9VEX0</accession>
<evidence type="ECO:0000256" key="9">
    <source>
        <dbReference type="SAM" id="Phobius"/>
    </source>
</evidence>
<evidence type="ECO:0000256" key="8">
    <source>
        <dbReference type="ARBA" id="ARBA00023170"/>
    </source>
</evidence>
<keyword evidence="9" id="KW-0812">Transmembrane</keyword>
<evidence type="ECO:0000256" key="1">
    <source>
        <dbReference type="ARBA" id="ARBA00022527"/>
    </source>
</evidence>
<dbReference type="InterPro" id="IPR038408">
    <property type="entry name" value="GNK2_sf"/>
</dbReference>
<dbReference type="PANTHER" id="PTHR47973">
    <property type="entry name" value="CYSTEINE-RICH RECEPTOR-LIKE PROTEIN KINASE 3"/>
    <property type="match status" value="1"/>
</dbReference>
<keyword evidence="9" id="KW-1133">Transmembrane helix</keyword>
<evidence type="ECO:0000256" key="4">
    <source>
        <dbReference type="ARBA" id="ARBA00022737"/>
    </source>
</evidence>
<keyword evidence="4" id="KW-0677">Repeat</keyword>
<feature type="non-terminal residue" evidence="12">
    <location>
        <position position="1"/>
    </location>
</feature>
<dbReference type="InterPro" id="IPR002902">
    <property type="entry name" value="GNK2"/>
</dbReference>
<reference evidence="12 13" key="1">
    <citation type="journal article" date="2019" name="Sci. Rep.">
        <title>A high-quality genome of Eragrostis curvula grass provides insights into Poaceae evolution and supports new strategies to enhance forage quality.</title>
        <authorList>
            <person name="Carballo J."/>
            <person name="Santos B.A.C.M."/>
            <person name="Zappacosta D."/>
            <person name="Garbus I."/>
            <person name="Selva J.P."/>
            <person name="Gallo C.A."/>
            <person name="Diaz A."/>
            <person name="Albertini E."/>
            <person name="Caccamo M."/>
            <person name="Echenique V."/>
        </authorList>
    </citation>
    <scope>NUCLEOTIDE SEQUENCE [LARGE SCALE GENOMIC DNA]</scope>
    <source>
        <strain evidence="13">cv. Victoria</strain>
        <tissue evidence="12">Leaf</tissue>
    </source>
</reference>
<dbReference type="GO" id="GO:0004674">
    <property type="term" value="F:protein serine/threonine kinase activity"/>
    <property type="evidence" value="ECO:0007669"/>
    <property type="project" value="UniProtKB-KW"/>
</dbReference>
<feature type="chain" id="PRO_5023818976" description="Gnk2-homologous domain-containing protein" evidence="10">
    <location>
        <begin position="20"/>
        <end position="532"/>
    </location>
</feature>
<dbReference type="GO" id="GO:0005524">
    <property type="term" value="F:ATP binding"/>
    <property type="evidence" value="ECO:0007669"/>
    <property type="project" value="UniProtKB-KW"/>
</dbReference>
<keyword evidence="9" id="KW-0472">Membrane</keyword>
<evidence type="ECO:0000256" key="10">
    <source>
        <dbReference type="SAM" id="SignalP"/>
    </source>
</evidence>
<evidence type="ECO:0000259" key="11">
    <source>
        <dbReference type="PROSITE" id="PS51473"/>
    </source>
</evidence>
<keyword evidence="2" id="KW-0808">Transferase</keyword>
<evidence type="ECO:0000256" key="7">
    <source>
        <dbReference type="ARBA" id="ARBA00022840"/>
    </source>
</evidence>
<comment type="caution">
    <text evidence="12">The sequence shown here is derived from an EMBL/GenBank/DDBJ whole genome shotgun (WGS) entry which is preliminary data.</text>
</comment>
<gene>
    <name evidence="12" type="ORF">EJB05_15801</name>
</gene>
<keyword evidence="1" id="KW-0723">Serine/threonine-protein kinase</keyword>
<dbReference type="Proteomes" id="UP000324897">
    <property type="component" value="Unassembled WGS sequence"/>
</dbReference>
<keyword evidence="7" id="KW-0067">ATP-binding</keyword>
<evidence type="ECO:0000313" key="12">
    <source>
        <dbReference type="EMBL" id="TVU33981.1"/>
    </source>
</evidence>
<dbReference type="Pfam" id="PF01657">
    <property type="entry name" value="Stress-antifung"/>
    <property type="match status" value="2"/>
</dbReference>
<protein>
    <recommendedName>
        <fullName evidence="11">Gnk2-homologous domain-containing protein</fullName>
    </recommendedName>
</protein>
<dbReference type="SUPFAM" id="SSF56112">
    <property type="entry name" value="Protein kinase-like (PK-like)"/>
    <property type="match status" value="2"/>
</dbReference>
<evidence type="ECO:0000256" key="3">
    <source>
        <dbReference type="ARBA" id="ARBA00022729"/>
    </source>
</evidence>
<dbReference type="Gene3D" id="1.10.510.10">
    <property type="entry name" value="Transferase(Phosphotransferase) domain 1"/>
    <property type="match status" value="1"/>
</dbReference>
<dbReference type="OrthoDB" id="671329at2759"/>
<keyword evidence="6" id="KW-0418">Kinase</keyword>
<dbReference type="EMBL" id="RWGY01000009">
    <property type="protein sequence ID" value="TVU33981.1"/>
    <property type="molecule type" value="Genomic_DNA"/>
</dbReference>
<feature type="transmembrane region" description="Helical" evidence="9">
    <location>
        <begin position="286"/>
        <end position="308"/>
    </location>
</feature>
<evidence type="ECO:0000313" key="13">
    <source>
        <dbReference type="Proteomes" id="UP000324897"/>
    </source>
</evidence>
<dbReference type="PROSITE" id="PS51473">
    <property type="entry name" value="GNK2"/>
    <property type="match status" value="2"/>
</dbReference>
<feature type="domain" description="Gnk2-homologous" evidence="11">
    <location>
        <begin position="24"/>
        <end position="132"/>
    </location>
</feature>
<keyword evidence="8" id="KW-0675">Receptor</keyword>
<keyword evidence="13" id="KW-1185">Reference proteome</keyword>
<dbReference type="FunFam" id="3.30.430.20:FF:000002">
    <property type="entry name" value="Cysteine-rich receptor-like protein kinase 10"/>
    <property type="match status" value="1"/>
</dbReference>
<dbReference type="CDD" id="cd23509">
    <property type="entry name" value="Gnk2-like"/>
    <property type="match status" value="2"/>
</dbReference>
<evidence type="ECO:0000256" key="5">
    <source>
        <dbReference type="ARBA" id="ARBA00022741"/>
    </source>
</evidence>
<dbReference type="Gramene" id="TVU33981">
    <property type="protein sequence ID" value="TVU33981"/>
    <property type="gene ID" value="EJB05_15801"/>
</dbReference>
<sequence>MLLHIFLIVATSWAVPVIGDGEPLVPPFCNSTSFRRTYLPNSTFGANLAKLFPALPADASASTNGFFKGAVGDDAQDTVYALALCRGDTNSSICAACLSTVSLQGVESLCNRSRDVTMYFDECHVRFFDQDFIAGTENHPATVTWNLENITEPMFPGWDPANKETVDFVTATVLTFLSETAKLAANRSDRFATAVMAIGGAFPTLYSMAQCTPDLSPDDCLACLTAIVQQTPRYLSGRQAGRILGVRCSVRYASKKFYSGEAMKTIGPTHPEASGSQSIRTNNKPVIIIATAVVTLLMLLLGSIIIAIRCIRSHGKGKKGLQEKPAVNSNQEETLMWRIEGNVNSDFSLFDFAQLQVATGNFSEENKLGQGGFGPVYKGKLPDGFEIAVKRLSTNSGQDVFSFGVLLLEIVTGKRNSGFHRNSGFVNLLGYAWKLWKEGKWKELVDPLLVIEKSTSEPLKCINVALLCVQENAVDRPTMWDVITMLSTAGAGLPEPEHPAYYNVRVENKEALPIDLELYTINDVIITELEGR</sequence>
<organism evidence="12 13">
    <name type="scientific">Eragrostis curvula</name>
    <name type="common">weeping love grass</name>
    <dbReference type="NCBI Taxonomy" id="38414"/>
    <lineage>
        <taxon>Eukaryota</taxon>
        <taxon>Viridiplantae</taxon>
        <taxon>Streptophyta</taxon>
        <taxon>Embryophyta</taxon>
        <taxon>Tracheophyta</taxon>
        <taxon>Spermatophyta</taxon>
        <taxon>Magnoliopsida</taxon>
        <taxon>Liliopsida</taxon>
        <taxon>Poales</taxon>
        <taxon>Poaceae</taxon>
        <taxon>PACMAD clade</taxon>
        <taxon>Chloridoideae</taxon>
        <taxon>Eragrostideae</taxon>
        <taxon>Eragrostidinae</taxon>
        <taxon>Eragrostis</taxon>
    </lineage>
</organism>
<evidence type="ECO:0000256" key="6">
    <source>
        <dbReference type="ARBA" id="ARBA00022777"/>
    </source>
</evidence>
<keyword evidence="5" id="KW-0547">Nucleotide-binding</keyword>
<name>A0A5J9VEX0_9POAL</name>
<dbReference type="InterPro" id="IPR052059">
    <property type="entry name" value="CR_Ser/Thr_kinase"/>
</dbReference>
<evidence type="ECO:0000256" key="2">
    <source>
        <dbReference type="ARBA" id="ARBA00022679"/>
    </source>
</evidence>
<proteinExistence type="predicted"/>
<feature type="signal peptide" evidence="10">
    <location>
        <begin position="1"/>
        <end position="19"/>
    </location>
</feature>